<accession>A0A931LTT8</accession>
<dbReference type="Proteomes" id="UP000727962">
    <property type="component" value="Unassembled WGS sequence"/>
</dbReference>
<feature type="transmembrane region" description="Helical" evidence="1">
    <location>
        <begin position="202"/>
        <end position="221"/>
    </location>
</feature>
<name>A0A931LTT8_FIMGI</name>
<keyword evidence="1" id="KW-0472">Membrane</keyword>
<reference evidence="2" key="1">
    <citation type="submission" date="2020-07" db="EMBL/GenBank/DDBJ databases">
        <title>Huge and variable diversity of episymbiotic CPR bacteria and DPANN archaea in groundwater ecosystems.</title>
        <authorList>
            <person name="He C.Y."/>
            <person name="Keren R."/>
            <person name="Whittaker M."/>
            <person name="Farag I.F."/>
            <person name="Doudna J."/>
            <person name="Cate J.H.D."/>
            <person name="Banfield J.F."/>
        </authorList>
    </citation>
    <scope>NUCLEOTIDE SEQUENCE</scope>
    <source>
        <strain evidence="2">NC_groundwater_17_Pr7_B-0.1um_64_12</strain>
    </source>
</reference>
<dbReference type="AlphaFoldDB" id="A0A931LTT8"/>
<feature type="transmembrane region" description="Helical" evidence="1">
    <location>
        <begin position="69"/>
        <end position="89"/>
    </location>
</feature>
<feature type="transmembrane region" description="Helical" evidence="1">
    <location>
        <begin position="146"/>
        <end position="165"/>
    </location>
</feature>
<comment type="caution">
    <text evidence="2">The sequence shown here is derived from an EMBL/GenBank/DDBJ whole genome shotgun (WGS) entry which is preliminary data.</text>
</comment>
<evidence type="ECO:0000313" key="2">
    <source>
        <dbReference type="EMBL" id="MBI1756054.1"/>
    </source>
</evidence>
<protein>
    <recommendedName>
        <fullName evidence="4">Histidine kinase N-terminal 7TM region domain-containing protein</fullName>
    </recommendedName>
</protein>
<evidence type="ECO:0000256" key="1">
    <source>
        <dbReference type="SAM" id="Phobius"/>
    </source>
</evidence>
<sequence>MTHSFLHYLPILTTEMAGAFCIALIRAWRKRRTGPHLLWWAFGAFSYGLGTLLESSITLAGNSVLLTKTWYIAGALLGGYPLAQGVAFLHLERRLAVRLAWITSAYVGLAAILVALSPVDLTQLSPALPSGRLLAWHWVRLLTPPINLYSFVFLVGGALVSAMRFRRDPNGGSRFTGNLLIAVGGLLPGIGGAAAKAGSVEALYVLELVGLVFIWIGYGVIVRSASRHRLKTGQALAGAASTSAEAAPDPVMRG</sequence>
<feature type="transmembrane region" description="Helical" evidence="1">
    <location>
        <begin position="177"/>
        <end position="196"/>
    </location>
</feature>
<feature type="transmembrane region" description="Helical" evidence="1">
    <location>
        <begin position="96"/>
        <end position="116"/>
    </location>
</feature>
<keyword evidence="1" id="KW-0812">Transmembrane</keyword>
<feature type="transmembrane region" description="Helical" evidence="1">
    <location>
        <begin position="6"/>
        <end position="25"/>
    </location>
</feature>
<organism evidence="2 3">
    <name type="scientific">Fimbriimonas ginsengisoli</name>
    <dbReference type="NCBI Taxonomy" id="1005039"/>
    <lineage>
        <taxon>Bacteria</taxon>
        <taxon>Bacillati</taxon>
        <taxon>Armatimonadota</taxon>
        <taxon>Fimbriimonadia</taxon>
        <taxon>Fimbriimonadales</taxon>
        <taxon>Fimbriimonadaceae</taxon>
        <taxon>Fimbriimonas</taxon>
    </lineage>
</organism>
<evidence type="ECO:0008006" key="4">
    <source>
        <dbReference type="Google" id="ProtNLM"/>
    </source>
</evidence>
<evidence type="ECO:0000313" key="3">
    <source>
        <dbReference type="Proteomes" id="UP000727962"/>
    </source>
</evidence>
<proteinExistence type="predicted"/>
<feature type="transmembrane region" description="Helical" evidence="1">
    <location>
        <begin position="37"/>
        <end position="57"/>
    </location>
</feature>
<keyword evidence="1" id="KW-1133">Transmembrane helix</keyword>
<gene>
    <name evidence="2" type="ORF">HYR64_02990</name>
</gene>
<dbReference type="EMBL" id="JACOSL010000021">
    <property type="protein sequence ID" value="MBI1756054.1"/>
    <property type="molecule type" value="Genomic_DNA"/>
</dbReference>